<dbReference type="InterPro" id="IPR017871">
    <property type="entry name" value="ABC_transporter-like_CS"/>
</dbReference>
<proteinExistence type="predicted"/>
<feature type="domain" description="ABC transporter" evidence="4">
    <location>
        <begin position="8"/>
        <end position="238"/>
    </location>
</feature>
<dbReference type="InterPro" id="IPR003593">
    <property type="entry name" value="AAA+_ATPase"/>
</dbReference>
<evidence type="ECO:0000256" key="2">
    <source>
        <dbReference type="ARBA" id="ARBA00022741"/>
    </source>
</evidence>
<gene>
    <name evidence="5" type="ORF">E6G98_12670</name>
</gene>
<keyword evidence="3 5" id="KW-0067">ATP-binding</keyword>
<protein>
    <submittedName>
        <fullName evidence="5">ABC transporter ATP-binding protein</fullName>
    </submittedName>
</protein>
<evidence type="ECO:0000259" key="4">
    <source>
        <dbReference type="PROSITE" id="PS50893"/>
    </source>
</evidence>
<dbReference type="PROSITE" id="PS50893">
    <property type="entry name" value="ABC_TRANSPORTER_2"/>
    <property type="match status" value="1"/>
</dbReference>
<organism evidence="5 6">
    <name type="scientific">Candidatus Segetimicrobium genomatis</name>
    <dbReference type="NCBI Taxonomy" id="2569760"/>
    <lineage>
        <taxon>Bacteria</taxon>
        <taxon>Bacillati</taxon>
        <taxon>Candidatus Sysuimicrobiota</taxon>
        <taxon>Candidatus Sysuimicrobiia</taxon>
        <taxon>Candidatus Sysuimicrobiales</taxon>
        <taxon>Candidatus Segetimicrobiaceae</taxon>
        <taxon>Candidatus Segetimicrobium</taxon>
    </lineage>
</organism>
<dbReference type="GO" id="GO:0005524">
    <property type="term" value="F:ATP binding"/>
    <property type="evidence" value="ECO:0007669"/>
    <property type="project" value="UniProtKB-KW"/>
</dbReference>
<dbReference type="InterPro" id="IPR008995">
    <property type="entry name" value="Mo/tungstate-bd_C_term_dom"/>
</dbReference>
<evidence type="ECO:0000256" key="3">
    <source>
        <dbReference type="ARBA" id="ARBA00022840"/>
    </source>
</evidence>
<dbReference type="InterPro" id="IPR013611">
    <property type="entry name" value="Transp-assoc_OB_typ2"/>
</dbReference>
<dbReference type="GO" id="GO:0043190">
    <property type="term" value="C:ATP-binding cassette (ABC) transporter complex"/>
    <property type="evidence" value="ECO:0007669"/>
    <property type="project" value="InterPro"/>
</dbReference>
<keyword evidence="1" id="KW-0813">Transport</keyword>
<sequence>MSADVPEVSLVEVSKRFGEITAIEDISLEIRQGEFLTLLGPSGSGKTTLLRLIGGFEHPTTGRVLIRGEDVTGVPPNRRNTSTVFQDLALFPHMSVGRNVEYGLMLRGVPDAPRREQAERLLHLVGLEGFYRRNVSRLSGGQRQRVALARSLVLEPAVLLLDEPLTGLDEKFREQMQVELKNLHARLGTTFVAVTHNQEEALSMSDRVAVLRDGRLEQIGPPGELYEAPRTEFVADFIGSANLLRGDLAEPGMTFRSHGLVLRARVASGVGVGPAVLMVRPERIVIGPEAARQTNRYEARVDTVIYKGAVVEVYLVLDTGQRLRAHQRTGGAQQIPSAGSRVTVGWDAGDSIVLPSVPARHVADEREEVKSDSRSRAPR</sequence>
<dbReference type="SUPFAM" id="SSF50331">
    <property type="entry name" value="MOP-like"/>
    <property type="match status" value="1"/>
</dbReference>
<dbReference type="SUPFAM" id="SSF52540">
    <property type="entry name" value="P-loop containing nucleoside triphosphate hydrolases"/>
    <property type="match status" value="1"/>
</dbReference>
<dbReference type="PANTHER" id="PTHR42781">
    <property type="entry name" value="SPERMIDINE/PUTRESCINE IMPORT ATP-BINDING PROTEIN POTA"/>
    <property type="match status" value="1"/>
</dbReference>
<dbReference type="AlphaFoldDB" id="A0A537LJF3"/>
<reference evidence="5 6" key="1">
    <citation type="journal article" date="2019" name="Nat. Microbiol.">
        <title>Mediterranean grassland soil C-N compound turnover is dependent on rainfall and depth, and is mediated by genomically divergent microorganisms.</title>
        <authorList>
            <person name="Diamond S."/>
            <person name="Andeer P.F."/>
            <person name="Li Z."/>
            <person name="Crits-Christoph A."/>
            <person name="Burstein D."/>
            <person name="Anantharaman K."/>
            <person name="Lane K.R."/>
            <person name="Thomas B.C."/>
            <person name="Pan C."/>
            <person name="Northen T.R."/>
            <person name="Banfield J.F."/>
        </authorList>
    </citation>
    <scope>NUCLEOTIDE SEQUENCE [LARGE SCALE GENOMIC DNA]</scope>
    <source>
        <strain evidence="5">NP_1</strain>
    </source>
</reference>
<evidence type="ECO:0000313" key="6">
    <source>
        <dbReference type="Proteomes" id="UP000315217"/>
    </source>
</evidence>
<dbReference type="Gene3D" id="2.40.50.100">
    <property type="match status" value="1"/>
</dbReference>
<dbReference type="InterPro" id="IPR003439">
    <property type="entry name" value="ABC_transporter-like_ATP-bd"/>
</dbReference>
<dbReference type="InterPro" id="IPR050093">
    <property type="entry name" value="ABC_SmlMolc_Importer"/>
</dbReference>
<dbReference type="Proteomes" id="UP000315217">
    <property type="component" value="Unassembled WGS sequence"/>
</dbReference>
<accession>A0A537LJF3</accession>
<dbReference type="PROSITE" id="PS00211">
    <property type="entry name" value="ABC_TRANSPORTER_1"/>
    <property type="match status" value="1"/>
</dbReference>
<dbReference type="PANTHER" id="PTHR42781:SF4">
    <property type="entry name" value="SPERMIDINE_PUTRESCINE IMPORT ATP-BINDING PROTEIN POTA"/>
    <property type="match status" value="1"/>
</dbReference>
<evidence type="ECO:0000313" key="5">
    <source>
        <dbReference type="EMBL" id="TMJ08154.1"/>
    </source>
</evidence>
<comment type="caution">
    <text evidence="5">The sequence shown here is derived from an EMBL/GenBank/DDBJ whole genome shotgun (WGS) entry which is preliminary data.</text>
</comment>
<dbReference type="Gene3D" id="3.40.50.300">
    <property type="entry name" value="P-loop containing nucleotide triphosphate hydrolases"/>
    <property type="match status" value="1"/>
</dbReference>
<name>A0A537LJF3_9BACT</name>
<dbReference type="FunFam" id="3.40.50.300:FF:000133">
    <property type="entry name" value="Spermidine/putrescine import ATP-binding protein PotA"/>
    <property type="match status" value="1"/>
</dbReference>
<dbReference type="SMART" id="SM00382">
    <property type="entry name" value="AAA"/>
    <property type="match status" value="1"/>
</dbReference>
<dbReference type="EMBL" id="VBAI01000211">
    <property type="protein sequence ID" value="TMJ08154.1"/>
    <property type="molecule type" value="Genomic_DNA"/>
</dbReference>
<dbReference type="InterPro" id="IPR027417">
    <property type="entry name" value="P-loop_NTPase"/>
</dbReference>
<dbReference type="GO" id="GO:0022857">
    <property type="term" value="F:transmembrane transporter activity"/>
    <property type="evidence" value="ECO:0007669"/>
    <property type="project" value="InterPro"/>
</dbReference>
<dbReference type="Pfam" id="PF08402">
    <property type="entry name" value="TOBE_2"/>
    <property type="match status" value="1"/>
</dbReference>
<keyword evidence="2" id="KW-0547">Nucleotide-binding</keyword>
<dbReference type="Pfam" id="PF00005">
    <property type="entry name" value="ABC_tran"/>
    <property type="match status" value="1"/>
</dbReference>
<dbReference type="GO" id="GO:0016887">
    <property type="term" value="F:ATP hydrolysis activity"/>
    <property type="evidence" value="ECO:0007669"/>
    <property type="project" value="InterPro"/>
</dbReference>
<evidence type="ECO:0000256" key="1">
    <source>
        <dbReference type="ARBA" id="ARBA00022448"/>
    </source>
</evidence>